<evidence type="ECO:0000256" key="13">
    <source>
        <dbReference type="SAM" id="MobiDB-lite"/>
    </source>
</evidence>
<dbReference type="GO" id="GO:0004672">
    <property type="term" value="F:protein kinase activity"/>
    <property type="evidence" value="ECO:0007669"/>
    <property type="project" value="InterPro"/>
</dbReference>
<keyword evidence="6" id="KW-0732">Signal</keyword>
<dbReference type="PANTHER" id="PTHR27007">
    <property type="match status" value="1"/>
</dbReference>
<evidence type="ECO:0000256" key="5">
    <source>
        <dbReference type="ARBA" id="ARBA00022692"/>
    </source>
</evidence>
<evidence type="ECO:0000256" key="6">
    <source>
        <dbReference type="ARBA" id="ARBA00022729"/>
    </source>
</evidence>
<dbReference type="Pfam" id="PF00069">
    <property type="entry name" value="Pkinase"/>
    <property type="match status" value="1"/>
</dbReference>
<keyword evidence="4" id="KW-1003">Cell membrane</keyword>
<evidence type="ECO:0000256" key="8">
    <source>
        <dbReference type="ARBA" id="ARBA00022840"/>
    </source>
</evidence>
<dbReference type="EMBL" id="GBRH01258440">
    <property type="protein sequence ID" value="JAD39455.1"/>
    <property type="molecule type" value="Transcribed_RNA"/>
</dbReference>
<dbReference type="PROSITE" id="PS50011">
    <property type="entry name" value="PROTEIN_KINASE_DOM"/>
    <property type="match status" value="1"/>
</dbReference>
<dbReference type="GO" id="GO:0005886">
    <property type="term" value="C:plasma membrane"/>
    <property type="evidence" value="ECO:0007669"/>
    <property type="project" value="UniProtKB-SubCell"/>
</dbReference>
<keyword evidence="9" id="KW-1133">Transmembrane helix</keyword>
<dbReference type="FunFam" id="1.10.510.10:FF:000240">
    <property type="entry name" value="Lectin-domain containing receptor kinase A4.3"/>
    <property type="match status" value="1"/>
</dbReference>
<evidence type="ECO:0000256" key="3">
    <source>
        <dbReference type="ARBA" id="ARBA00010217"/>
    </source>
</evidence>
<comment type="subcellular location">
    <subcellularLocation>
        <location evidence="1">Cell membrane</location>
        <topology evidence="1">Single-pass type I membrane protein</topology>
    </subcellularLocation>
</comment>
<evidence type="ECO:0000256" key="9">
    <source>
        <dbReference type="ARBA" id="ARBA00022989"/>
    </source>
</evidence>
<dbReference type="InterPro" id="IPR011009">
    <property type="entry name" value="Kinase-like_dom_sf"/>
</dbReference>
<dbReference type="AlphaFoldDB" id="A0A0A8ZRR3"/>
<dbReference type="GO" id="GO:0005524">
    <property type="term" value="F:ATP binding"/>
    <property type="evidence" value="ECO:0007669"/>
    <property type="project" value="UniProtKB-KW"/>
</dbReference>
<evidence type="ECO:0000259" key="14">
    <source>
        <dbReference type="PROSITE" id="PS50011"/>
    </source>
</evidence>
<keyword evidence="11" id="KW-0675">Receptor</keyword>
<reference evidence="15" key="1">
    <citation type="submission" date="2014-09" db="EMBL/GenBank/DDBJ databases">
        <authorList>
            <person name="Magalhaes I.L.F."/>
            <person name="Oliveira U."/>
            <person name="Santos F.R."/>
            <person name="Vidigal T.H.D.A."/>
            <person name="Brescovit A.D."/>
            <person name="Santos A.J."/>
        </authorList>
    </citation>
    <scope>NUCLEOTIDE SEQUENCE</scope>
    <source>
        <tissue evidence="15">Shoot tissue taken approximately 20 cm above the soil surface</tissue>
    </source>
</reference>
<evidence type="ECO:0000313" key="15">
    <source>
        <dbReference type="EMBL" id="JAD39455.1"/>
    </source>
</evidence>
<evidence type="ECO:0000256" key="4">
    <source>
        <dbReference type="ARBA" id="ARBA00022475"/>
    </source>
</evidence>
<feature type="compositionally biased region" description="Polar residues" evidence="13">
    <location>
        <begin position="222"/>
        <end position="232"/>
    </location>
</feature>
<comment type="similarity">
    <text evidence="3">In the C-terminal section; belongs to the protein kinase superfamily. Ser/Thr protein kinase family.</text>
</comment>
<proteinExistence type="inferred from homology"/>
<feature type="region of interest" description="Disordered" evidence="13">
    <location>
        <begin position="168"/>
        <end position="243"/>
    </location>
</feature>
<dbReference type="InterPro" id="IPR050528">
    <property type="entry name" value="L-type_Lectin-RKs"/>
</dbReference>
<evidence type="ECO:0000256" key="10">
    <source>
        <dbReference type="ARBA" id="ARBA00023136"/>
    </source>
</evidence>
<dbReference type="Gene3D" id="1.10.510.10">
    <property type="entry name" value="Transferase(Phosphotransferase) domain 1"/>
    <property type="match status" value="1"/>
</dbReference>
<dbReference type="GO" id="GO:0002229">
    <property type="term" value="P:defense response to oomycetes"/>
    <property type="evidence" value="ECO:0007669"/>
    <property type="project" value="UniProtKB-ARBA"/>
</dbReference>
<keyword evidence="8" id="KW-0067">ATP-binding</keyword>
<protein>
    <recommendedName>
        <fullName evidence="14">Protein kinase domain-containing protein</fullName>
    </recommendedName>
</protein>
<evidence type="ECO:0000256" key="1">
    <source>
        <dbReference type="ARBA" id="ARBA00004251"/>
    </source>
</evidence>
<keyword evidence="10" id="KW-0472">Membrane</keyword>
<comment type="similarity">
    <text evidence="2">In the N-terminal section; belongs to the leguminous lectin family.</text>
</comment>
<reference evidence="15" key="2">
    <citation type="journal article" date="2015" name="Data Brief">
        <title>Shoot transcriptome of the giant reed, Arundo donax.</title>
        <authorList>
            <person name="Barrero R.A."/>
            <person name="Guerrero F.D."/>
            <person name="Moolhuijzen P."/>
            <person name="Goolsby J.A."/>
            <person name="Tidwell J."/>
            <person name="Bellgard S.E."/>
            <person name="Bellgard M.I."/>
        </authorList>
    </citation>
    <scope>NUCLEOTIDE SEQUENCE</scope>
    <source>
        <tissue evidence="15">Shoot tissue taken approximately 20 cm above the soil surface</tissue>
    </source>
</reference>
<keyword evidence="12" id="KW-0325">Glycoprotein</keyword>
<organism evidence="15">
    <name type="scientific">Arundo donax</name>
    <name type="common">Giant reed</name>
    <name type="synonym">Donax arundinaceus</name>
    <dbReference type="NCBI Taxonomy" id="35708"/>
    <lineage>
        <taxon>Eukaryota</taxon>
        <taxon>Viridiplantae</taxon>
        <taxon>Streptophyta</taxon>
        <taxon>Embryophyta</taxon>
        <taxon>Tracheophyta</taxon>
        <taxon>Spermatophyta</taxon>
        <taxon>Magnoliopsida</taxon>
        <taxon>Liliopsida</taxon>
        <taxon>Poales</taxon>
        <taxon>Poaceae</taxon>
        <taxon>PACMAD clade</taxon>
        <taxon>Arundinoideae</taxon>
        <taxon>Arundineae</taxon>
        <taxon>Arundo</taxon>
    </lineage>
</organism>
<feature type="domain" description="Protein kinase" evidence="14">
    <location>
        <begin position="1"/>
        <end position="151"/>
    </location>
</feature>
<keyword evidence="7" id="KW-0547">Nucleotide-binding</keyword>
<keyword evidence="5" id="KW-0812">Transmembrane</keyword>
<evidence type="ECO:0000256" key="12">
    <source>
        <dbReference type="ARBA" id="ARBA00023180"/>
    </source>
</evidence>
<dbReference type="InterPro" id="IPR000719">
    <property type="entry name" value="Prot_kinase_dom"/>
</dbReference>
<evidence type="ECO:0000256" key="7">
    <source>
        <dbReference type="ARBA" id="ARBA00022741"/>
    </source>
</evidence>
<evidence type="ECO:0000256" key="11">
    <source>
        <dbReference type="ARBA" id="ARBA00023170"/>
    </source>
</evidence>
<feature type="compositionally biased region" description="Low complexity" evidence="13">
    <location>
        <begin position="170"/>
        <end position="202"/>
    </location>
</feature>
<sequence length="243" mass="25493">MLDSSFNAKLGDFGLARLIDHSRGARTTMLAGTMGYMDPECAVTSRASAETDVYSFGVVLLEITCGRKPIVVPREEDESEVRLVQRVWALYGSGALLDAADARLLGGEFNALEVERALVVGLWCVHPDYGLRPSIRQAMNVLQFEAPLPELTLEMPVPTYGPPAAGGYGSSYTSSSSGSANTRGYSSTSDRAARSSGSSAKSGGLGVRSSGTSHTIAYASAPDQTAQKSSIRSGGGRLATTIT</sequence>
<evidence type="ECO:0000256" key="2">
    <source>
        <dbReference type="ARBA" id="ARBA00008536"/>
    </source>
</evidence>
<dbReference type="SUPFAM" id="SSF56112">
    <property type="entry name" value="Protein kinase-like (PK-like)"/>
    <property type="match status" value="1"/>
</dbReference>
<accession>A0A0A8ZRR3</accession>
<name>A0A0A8ZRR3_ARUDO</name>